<dbReference type="Pfam" id="PF09685">
    <property type="entry name" value="MamF_MmsF"/>
    <property type="match status" value="1"/>
</dbReference>
<keyword evidence="4 5" id="KW-0472">Membrane</keyword>
<evidence type="ECO:0000256" key="4">
    <source>
        <dbReference type="ARBA" id="ARBA00023136"/>
    </source>
</evidence>
<dbReference type="InterPro" id="IPR019109">
    <property type="entry name" value="MamF_MmsF"/>
</dbReference>
<comment type="caution">
    <text evidence="6">The sequence shown here is derived from an EMBL/GenBank/DDBJ whole genome shotgun (WGS) entry which is preliminary data.</text>
</comment>
<dbReference type="RefSeq" id="WP_005498280.1">
    <property type="nucleotide sequence ID" value="NZ_ABIC01000010.1"/>
</dbReference>
<proteinExistence type="predicted"/>
<organism evidence="6 7">
    <name type="scientific">Shewanella benthica KT99</name>
    <dbReference type="NCBI Taxonomy" id="314608"/>
    <lineage>
        <taxon>Bacteria</taxon>
        <taxon>Pseudomonadati</taxon>
        <taxon>Pseudomonadota</taxon>
        <taxon>Gammaproteobacteria</taxon>
        <taxon>Alteromonadales</taxon>
        <taxon>Shewanellaceae</taxon>
        <taxon>Shewanella</taxon>
    </lineage>
</organism>
<accession>A9D5B2</accession>
<evidence type="ECO:0000256" key="3">
    <source>
        <dbReference type="ARBA" id="ARBA00022989"/>
    </source>
</evidence>
<protein>
    <recommendedName>
        <fullName evidence="8">DUF4870 domain-containing protein</fullName>
    </recommendedName>
</protein>
<dbReference type="EMBL" id="ABIC01000010">
    <property type="protein sequence ID" value="EDQ01372.1"/>
    <property type="molecule type" value="Genomic_DNA"/>
</dbReference>
<evidence type="ECO:0000256" key="5">
    <source>
        <dbReference type="SAM" id="Phobius"/>
    </source>
</evidence>
<evidence type="ECO:0000256" key="1">
    <source>
        <dbReference type="ARBA" id="ARBA00004141"/>
    </source>
</evidence>
<keyword evidence="3 5" id="KW-1133">Transmembrane helix</keyword>
<evidence type="ECO:0008006" key="8">
    <source>
        <dbReference type="Google" id="ProtNLM"/>
    </source>
</evidence>
<comment type="subcellular location">
    <subcellularLocation>
        <location evidence="1">Membrane</location>
        <topology evidence="1">Multi-pass membrane protein</topology>
    </subcellularLocation>
</comment>
<keyword evidence="7" id="KW-1185">Reference proteome</keyword>
<feature type="transmembrane region" description="Helical" evidence="5">
    <location>
        <begin position="6"/>
        <end position="26"/>
    </location>
</feature>
<sequence length="47" mass="5111">MFVGIGFILIGLLAIVDIVLTIIAAMKASEGISYKYPLSITFIKPRI</sequence>
<dbReference type="Proteomes" id="UP000005839">
    <property type="component" value="Unassembled WGS sequence"/>
</dbReference>
<evidence type="ECO:0000313" key="6">
    <source>
        <dbReference type="EMBL" id="EDQ01372.1"/>
    </source>
</evidence>
<keyword evidence="2 5" id="KW-0812">Transmembrane</keyword>
<evidence type="ECO:0000313" key="7">
    <source>
        <dbReference type="Proteomes" id="UP000005839"/>
    </source>
</evidence>
<reference evidence="6 7" key="1">
    <citation type="submission" date="2007-10" db="EMBL/GenBank/DDBJ databases">
        <authorList>
            <person name="Yayanos A."/>
            <person name="Ferriera S."/>
            <person name="Johnson J."/>
            <person name="Kravitz S."/>
            <person name="Halpern A."/>
            <person name="Remington K."/>
            <person name="Beeson K."/>
            <person name="Tran B."/>
            <person name="Rogers Y.-H."/>
            <person name="Friedman R."/>
            <person name="Venter J.C."/>
        </authorList>
    </citation>
    <scope>NUCLEOTIDE SEQUENCE [LARGE SCALE GENOMIC DNA]</scope>
    <source>
        <strain evidence="6 7">KT99</strain>
    </source>
</reference>
<dbReference type="STRING" id="314608.KT99_02006"/>
<evidence type="ECO:0000256" key="2">
    <source>
        <dbReference type="ARBA" id="ARBA00022692"/>
    </source>
</evidence>
<dbReference type="AlphaFoldDB" id="A9D5B2"/>
<gene>
    <name evidence="6" type="ORF">KT99_02006</name>
</gene>
<name>A9D5B2_9GAMM</name>